<dbReference type="GO" id="GO:1902201">
    <property type="term" value="P:negative regulation of bacterial-type flagellum-dependent cell motility"/>
    <property type="evidence" value="ECO:0007669"/>
    <property type="project" value="TreeGrafter"/>
</dbReference>
<dbReference type="PANTHER" id="PTHR45138:SF9">
    <property type="entry name" value="DIGUANYLATE CYCLASE DGCM-RELATED"/>
    <property type="match status" value="1"/>
</dbReference>
<dbReference type="InterPro" id="IPR000160">
    <property type="entry name" value="GGDEF_dom"/>
</dbReference>
<dbReference type="InterPro" id="IPR029787">
    <property type="entry name" value="Nucleotide_cyclase"/>
</dbReference>
<dbReference type="FunFam" id="3.30.70.270:FF:000001">
    <property type="entry name" value="Diguanylate cyclase domain protein"/>
    <property type="match status" value="1"/>
</dbReference>
<evidence type="ECO:0000313" key="4">
    <source>
        <dbReference type="Proteomes" id="UP000593626"/>
    </source>
</evidence>
<dbReference type="Pfam" id="PF00990">
    <property type="entry name" value="GGDEF"/>
    <property type="match status" value="1"/>
</dbReference>
<dbReference type="InterPro" id="IPR043128">
    <property type="entry name" value="Rev_trsase/Diguanyl_cyclase"/>
</dbReference>
<dbReference type="SUPFAM" id="SSF55073">
    <property type="entry name" value="Nucleotide cyclase"/>
    <property type="match status" value="1"/>
</dbReference>
<keyword evidence="1" id="KW-0812">Transmembrane</keyword>
<dbReference type="Proteomes" id="UP000593626">
    <property type="component" value="Chromosome"/>
</dbReference>
<dbReference type="GO" id="GO:0052621">
    <property type="term" value="F:diguanylate cyclase activity"/>
    <property type="evidence" value="ECO:0007669"/>
    <property type="project" value="TreeGrafter"/>
</dbReference>
<dbReference type="KEGG" id="mcui:G8O30_15630"/>
<organism evidence="3 4">
    <name type="scientific">Mangrovibacillus cuniculi</name>
    <dbReference type="NCBI Taxonomy" id="2593652"/>
    <lineage>
        <taxon>Bacteria</taxon>
        <taxon>Bacillati</taxon>
        <taxon>Bacillota</taxon>
        <taxon>Bacilli</taxon>
        <taxon>Bacillales</taxon>
        <taxon>Bacillaceae</taxon>
        <taxon>Mangrovibacillus</taxon>
    </lineage>
</organism>
<evidence type="ECO:0000256" key="1">
    <source>
        <dbReference type="SAM" id="Phobius"/>
    </source>
</evidence>
<reference evidence="3 4" key="1">
    <citation type="submission" date="2019-07" db="EMBL/GenBank/DDBJ databases">
        <title>Genome sequence of 2 isolates from Red Sea Mangroves.</title>
        <authorList>
            <person name="Sefrji F."/>
            <person name="Michoud G."/>
            <person name="Merlino G."/>
            <person name="Daffonchio D."/>
        </authorList>
    </citation>
    <scope>NUCLEOTIDE SEQUENCE [LARGE SCALE GENOMIC DNA]</scope>
    <source>
        <strain evidence="3 4">R1DC41</strain>
    </source>
</reference>
<dbReference type="NCBIfam" id="TIGR00254">
    <property type="entry name" value="GGDEF"/>
    <property type="match status" value="1"/>
</dbReference>
<dbReference type="PANTHER" id="PTHR45138">
    <property type="entry name" value="REGULATORY COMPONENTS OF SENSORY TRANSDUCTION SYSTEM"/>
    <property type="match status" value="1"/>
</dbReference>
<name>A0A7S8HH40_9BACI</name>
<feature type="domain" description="GGDEF" evidence="2">
    <location>
        <begin position="189"/>
        <end position="322"/>
    </location>
</feature>
<keyword evidence="1" id="KW-0472">Membrane</keyword>
<feature type="transmembrane region" description="Helical" evidence="1">
    <location>
        <begin position="83"/>
        <end position="104"/>
    </location>
</feature>
<dbReference type="EMBL" id="CP049742">
    <property type="protein sequence ID" value="QPC48246.1"/>
    <property type="molecule type" value="Genomic_DNA"/>
</dbReference>
<keyword evidence="4" id="KW-1185">Reference proteome</keyword>
<gene>
    <name evidence="3" type="ORF">G8O30_15630</name>
</gene>
<accession>A0A7S8HH40</accession>
<dbReference type="RefSeq" id="WP_239672933.1">
    <property type="nucleotide sequence ID" value="NZ_CP049742.1"/>
</dbReference>
<feature type="transmembrane region" description="Helical" evidence="1">
    <location>
        <begin position="50"/>
        <end position="71"/>
    </location>
</feature>
<dbReference type="PROSITE" id="PS50887">
    <property type="entry name" value="GGDEF"/>
    <property type="match status" value="1"/>
</dbReference>
<dbReference type="GO" id="GO:0005886">
    <property type="term" value="C:plasma membrane"/>
    <property type="evidence" value="ECO:0007669"/>
    <property type="project" value="TreeGrafter"/>
</dbReference>
<feature type="transmembrane region" description="Helical" evidence="1">
    <location>
        <begin position="12"/>
        <end position="30"/>
    </location>
</feature>
<dbReference type="CDD" id="cd01949">
    <property type="entry name" value="GGDEF"/>
    <property type="match status" value="1"/>
</dbReference>
<proteinExistence type="predicted"/>
<dbReference type="SMART" id="SM00267">
    <property type="entry name" value="GGDEF"/>
    <property type="match status" value="1"/>
</dbReference>
<dbReference type="GO" id="GO:0043709">
    <property type="term" value="P:cell adhesion involved in single-species biofilm formation"/>
    <property type="evidence" value="ECO:0007669"/>
    <property type="project" value="TreeGrafter"/>
</dbReference>
<feature type="transmembrane region" description="Helical" evidence="1">
    <location>
        <begin position="116"/>
        <end position="137"/>
    </location>
</feature>
<sequence length="322" mass="36887">MKNPLFRRMSIYVCISLAIITIITTILEVLRAKGYLPNGNNVTPNGEVLILRAIFIHLIQVTIGTVHLFYAANKIVSKKKISLLYTIHIFLLFISWFSYVLEFFDPSKVQHLELSVGYIGFISLPLFFIIMYIFSAIQLDIVDRLVREQKLSKYLKNISFIDGLTMIPNRRFFDLKIQNEHKKMIEGISRFSLVLLDIDYFKLYNDQYGHLQGDECLKQVGRFLVVHLKGKGVVCRYGGEEFGFILPNCSKEEALEIARNCNKSLEDLAIPHLTSPISDYVTCSAGVVTFEIEEKISIKQGIETADQRLYMAKQNGRNRVVG</sequence>
<evidence type="ECO:0000313" key="3">
    <source>
        <dbReference type="EMBL" id="QPC48246.1"/>
    </source>
</evidence>
<protein>
    <submittedName>
        <fullName evidence="3">GGDEF domain-containing protein</fullName>
    </submittedName>
</protein>
<dbReference type="AlphaFoldDB" id="A0A7S8HH40"/>
<keyword evidence="1" id="KW-1133">Transmembrane helix</keyword>
<dbReference type="Gene3D" id="3.30.70.270">
    <property type="match status" value="1"/>
</dbReference>
<dbReference type="InterPro" id="IPR050469">
    <property type="entry name" value="Diguanylate_Cyclase"/>
</dbReference>
<evidence type="ECO:0000259" key="2">
    <source>
        <dbReference type="PROSITE" id="PS50887"/>
    </source>
</evidence>